<gene>
    <name evidence="1" type="ORF">ABLG96_07060</name>
</gene>
<proteinExistence type="predicted"/>
<name>A0AAU8DS67_9ACTN</name>
<dbReference type="EMBL" id="CP159218">
    <property type="protein sequence ID" value="XCG65051.1"/>
    <property type="molecule type" value="Genomic_DNA"/>
</dbReference>
<dbReference type="RefSeq" id="WP_353650662.1">
    <property type="nucleotide sequence ID" value="NZ_CP159218.1"/>
</dbReference>
<sequence length="41" mass="4142">MTPAVSITVTGRDGSTVAQPGVPITLAIGTNPSDWPHPALD</sequence>
<dbReference type="AlphaFoldDB" id="A0AAU8DS67"/>
<organism evidence="1">
    <name type="scientific">Nakamurella sp. A5-74</name>
    <dbReference type="NCBI Taxonomy" id="3158264"/>
    <lineage>
        <taxon>Bacteria</taxon>
        <taxon>Bacillati</taxon>
        <taxon>Actinomycetota</taxon>
        <taxon>Actinomycetes</taxon>
        <taxon>Nakamurellales</taxon>
        <taxon>Nakamurellaceae</taxon>
        <taxon>Nakamurella</taxon>
    </lineage>
</organism>
<reference evidence="1" key="1">
    <citation type="submission" date="2024-05" db="EMBL/GenBank/DDBJ databases">
        <authorList>
            <person name="Cai S.Y."/>
            <person name="Jin L.M."/>
            <person name="Li H.R."/>
        </authorList>
    </citation>
    <scope>NUCLEOTIDE SEQUENCE</scope>
    <source>
        <strain evidence="1">A5-74</strain>
    </source>
</reference>
<protein>
    <submittedName>
        <fullName evidence="1">Uncharacterized protein</fullName>
    </submittedName>
</protein>
<evidence type="ECO:0000313" key="1">
    <source>
        <dbReference type="EMBL" id="XCG65051.1"/>
    </source>
</evidence>
<accession>A0AAU8DS67</accession>